<dbReference type="PANTHER" id="PTHR43581">
    <property type="entry name" value="ATP/GTP PHOSPHATASE"/>
    <property type="match status" value="1"/>
</dbReference>
<evidence type="ECO:0000313" key="3">
    <source>
        <dbReference type="Proteomes" id="UP001180087"/>
    </source>
</evidence>
<sequence>MYIKSMKAQNFRSLKNVKIEFKPGFNLIIGKNNTGKSNILKLLQRIFVDDCKFSQSDYSKINNTNQMAPEFVIETSQGNYMKNNEAYYAGSKVSFNDFLNKLGDWHLIFIDIQKEYSDFIKLVFEEYNNLDKNSKTILDTQINIDFSEVMGMGNSIYFKEDSIYVIDEYADTSELENKSTGVQRVALLICLINLFKIKKKISHYILLIDEPEGNLHVKSQKKMLELLKSFSEDHQVIISSHSTIFMKDLDLDAVNYIDRDKNTGSYVDNKNLGLENFKKIRDVLGLDLSDTLFLNKNIVAVEGMSEVILHSYIYDRLNKNKSDFTFYTIEGADNALQNIIALKQVLNKDLIIILDNDSKGIKIAEDIRKNTFVNKSRIFMQPNDTIKGELEDLFPKDFIKIVISKFIELQRSVITKNLGENAEEKLNGYIGKIESFDKFSEVERIGEGDSSYIFKGQSFVKFIKRNLEELNDEDFHSTVKEFELLYDQF</sequence>
<dbReference type="CDD" id="cd00267">
    <property type="entry name" value="ABC_ATPase"/>
    <property type="match status" value="1"/>
</dbReference>
<evidence type="ECO:0000313" key="2">
    <source>
        <dbReference type="EMBL" id="WLV25566.1"/>
    </source>
</evidence>
<name>A0ABY9KXG9_9BACI</name>
<dbReference type="EMBL" id="CP129113">
    <property type="protein sequence ID" value="WLV25566.1"/>
    <property type="molecule type" value="Genomic_DNA"/>
</dbReference>
<proteinExistence type="predicted"/>
<feature type="domain" description="Endonuclease GajA/Old nuclease/RecF-like AAA" evidence="1">
    <location>
        <begin position="109"/>
        <end position="245"/>
    </location>
</feature>
<dbReference type="Gene3D" id="3.40.50.300">
    <property type="entry name" value="P-loop containing nucleotide triphosphate hydrolases"/>
    <property type="match status" value="1"/>
</dbReference>
<dbReference type="InterPro" id="IPR041685">
    <property type="entry name" value="AAA_GajA/Old/RecF-like"/>
</dbReference>
<organism evidence="2 3">
    <name type="scientific">Aciduricibacillus chroicocephali</name>
    <dbReference type="NCBI Taxonomy" id="3054939"/>
    <lineage>
        <taxon>Bacteria</taxon>
        <taxon>Bacillati</taxon>
        <taxon>Bacillota</taxon>
        <taxon>Bacilli</taxon>
        <taxon>Bacillales</taxon>
        <taxon>Bacillaceae</taxon>
        <taxon>Aciduricibacillus</taxon>
    </lineage>
</organism>
<feature type="domain" description="Endonuclease GajA/Old nuclease/RecF-like AAA" evidence="1">
    <location>
        <begin position="1"/>
        <end position="64"/>
    </location>
</feature>
<accession>A0ABY9KXG9</accession>
<reference evidence="2" key="1">
    <citation type="submission" date="2023-06" db="EMBL/GenBank/DDBJ databases">
        <title>A Treasure from Seagulls: Isolation and Description of Aciduricobacillus qingdaonensis gen. nov., sp. nov., a Rare Obligately Uric Acid-utilizing Member in the Family Bacillaceae.</title>
        <authorList>
            <person name="Liu W."/>
            <person name="Wang B."/>
        </authorList>
    </citation>
    <scope>NUCLEOTIDE SEQUENCE</scope>
    <source>
        <strain evidence="2">44XB</strain>
    </source>
</reference>
<dbReference type="Pfam" id="PF13175">
    <property type="entry name" value="AAA_15"/>
    <property type="match status" value="2"/>
</dbReference>
<dbReference type="InterPro" id="IPR027417">
    <property type="entry name" value="P-loop_NTPase"/>
</dbReference>
<dbReference type="InterPro" id="IPR051396">
    <property type="entry name" value="Bact_Antivir_Def_Nuclease"/>
</dbReference>
<dbReference type="SUPFAM" id="SSF52540">
    <property type="entry name" value="P-loop containing nucleoside triphosphate hydrolases"/>
    <property type="match status" value="1"/>
</dbReference>
<dbReference type="PANTHER" id="PTHR43581:SF4">
    <property type="entry name" value="ATP_GTP PHOSPHATASE"/>
    <property type="match status" value="1"/>
</dbReference>
<keyword evidence="3" id="KW-1185">Reference proteome</keyword>
<gene>
    <name evidence="2" type="ORF">QR721_05000</name>
</gene>
<dbReference type="Proteomes" id="UP001180087">
    <property type="component" value="Chromosome"/>
</dbReference>
<evidence type="ECO:0000259" key="1">
    <source>
        <dbReference type="Pfam" id="PF13175"/>
    </source>
</evidence>
<protein>
    <submittedName>
        <fullName evidence="2">AAA family ATPase</fullName>
    </submittedName>
</protein>
<dbReference type="RefSeq" id="WP_348029357.1">
    <property type="nucleotide sequence ID" value="NZ_CP129113.1"/>
</dbReference>